<accession>A0A8X6NJ49</accession>
<evidence type="ECO:0000313" key="2">
    <source>
        <dbReference type="Proteomes" id="UP000887013"/>
    </source>
</evidence>
<dbReference type="AlphaFoldDB" id="A0A8X6NJ49"/>
<proteinExistence type="predicted"/>
<evidence type="ECO:0000313" key="1">
    <source>
        <dbReference type="EMBL" id="GFT15926.1"/>
    </source>
</evidence>
<protein>
    <submittedName>
        <fullName evidence="1">Uncharacterized protein</fullName>
    </submittedName>
</protein>
<reference evidence="1" key="1">
    <citation type="submission" date="2020-08" db="EMBL/GenBank/DDBJ databases">
        <title>Multicomponent nature underlies the extraordinary mechanical properties of spider dragline silk.</title>
        <authorList>
            <person name="Kono N."/>
            <person name="Nakamura H."/>
            <person name="Mori M."/>
            <person name="Yoshida Y."/>
            <person name="Ohtoshi R."/>
            <person name="Malay A.D."/>
            <person name="Moran D.A.P."/>
            <person name="Tomita M."/>
            <person name="Numata K."/>
            <person name="Arakawa K."/>
        </authorList>
    </citation>
    <scope>NUCLEOTIDE SEQUENCE</scope>
</reference>
<keyword evidence="2" id="KW-1185">Reference proteome</keyword>
<dbReference type="EMBL" id="BMAW01009837">
    <property type="protein sequence ID" value="GFT15926.1"/>
    <property type="molecule type" value="Genomic_DNA"/>
</dbReference>
<name>A0A8X6NJ49_NEPPI</name>
<sequence>MAALACAKARPFAMRFSFTACSLLRSRGTARMVRLPCVRQKGDAVLRKYSVLRLNKARLQQCSRKCGEGGAMALARVVASFAGALYGIAYSNFETPCTCSLITLNRYVLDLQYYI</sequence>
<organism evidence="1 2">
    <name type="scientific">Nephila pilipes</name>
    <name type="common">Giant wood spider</name>
    <name type="synonym">Nephila maculata</name>
    <dbReference type="NCBI Taxonomy" id="299642"/>
    <lineage>
        <taxon>Eukaryota</taxon>
        <taxon>Metazoa</taxon>
        <taxon>Ecdysozoa</taxon>
        <taxon>Arthropoda</taxon>
        <taxon>Chelicerata</taxon>
        <taxon>Arachnida</taxon>
        <taxon>Araneae</taxon>
        <taxon>Araneomorphae</taxon>
        <taxon>Entelegynae</taxon>
        <taxon>Araneoidea</taxon>
        <taxon>Nephilidae</taxon>
        <taxon>Nephila</taxon>
    </lineage>
</organism>
<gene>
    <name evidence="1" type="ORF">NPIL_371091</name>
</gene>
<dbReference type="Proteomes" id="UP000887013">
    <property type="component" value="Unassembled WGS sequence"/>
</dbReference>
<comment type="caution">
    <text evidence="1">The sequence shown here is derived from an EMBL/GenBank/DDBJ whole genome shotgun (WGS) entry which is preliminary data.</text>
</comment>